<dbReference type="AlphaFoldDB" id="A0A563UCX0"/>
<reference evidence="1 2" key="1">
    <citation type="submission" date="2019-07" db="EMBL/GenBank/DDBJ databases">
        <authorList>
            <person name="Kim J."/>
        </authorList>
    </citation>
    <scope>NUCLEOTIDE SEQUENCE [LARGE SCALE GENOMIC DNA]</scope>
    <source>
        <strain evidence="2">dk17</strain>
    </source>
</reference>
<dbReference type="RefSeq" id="WP_146381661.1">
    <property type="nucleotide sequence ID" value="NZ_VOEJ01000004.1"/>
</dbReference>
<gene>
    <name evidence="1" type="ORF">FPZ43_09350</name>
</gene>
<organism evidence="1 2">
    <name type="scientific">Mucilaginibacter pallidiroseus</name>
    <dbReference type="NCBI Taxonomy" id="2599295"/>
    <lineage>
        <taxon>Bacteria</taxon>
        <taxon>Pseudomonadati</taxon>
        <taxon>Bacteroidota</taxon>
        <taxon>Sphingobacteriia</taxon>
        <taxon>Sphingobacteriales</taxon>
        <taxon>Sphingobacteriaceae</taxon>
        <taxon>Mucilaginibacter</taxon>
    </lineage>
</organism>
<dbReference type="Proteomes" id="UP000320042">
    <property type="component" value="Unassembled WGS sequence"/>
</dbReference>
<sequence>MKKVCIYILLVLLAADTTELHQLFKLPVLFQHYAEHKQLDDSVSFTEFLSMHYWGNDMNDDDNDRDMQLPFKKLDVHSTHFVFAPTLRAYITRSPGLRIVKSYPVYQHQYFPNPALSSPFRPPCA</sequence>
<keyword evidence="2" id="KW-1185">Reference proteome</keyword>
<evidence type="ECO:0000313" key="2">
    <source>
        <dbReference type="Proteomes" id="UP000320042"/>
    </source>
</evidence>
<dbReference type="OrthoDB" id="894042at2"/>
<comment type="caution">
    <text evidence="1">The sequence shown here is derived from an EMBL/GenBank/DDBJ whole genome shotgun (WGS) entry which is preliminary data.</text>
</comment>
<protein>
    <submittedName>
        <fullName evidence="1">Uncharacterized protein</fullName>
    </submittedName>
</protein>
<evidence type="ECO:0000313" key="1">
    <source>
        <dbReference type="EMBL" id="TWR29174.1"/>
    </source>
</evidence>
<accession>A0A563UCX0</accession>
<proteinExistence type="predicted"/>
<name>A0A563UCX0_9SPHI</name>
<dbReference type="EMBL" id="VOEJ01000004">
    <property type="protein sequence ID" value="TWR29174.1"/>
    <property type="molecule type" value="Genomic_DNA"/>
</dbReference>